<dbReference type="PANTHER" id="PTHR13356:SF0">
    <property type="entry name" value="SOSS COMPLEX SUBUNIT B HOMOLOG"/>
    <property type="match status" value="1"/>
</dbReference>
<accession>A0A0H5R702</accession>
<dbReference type="AlphaFoldDB" id="A0A0H5R702"/>
<dbReference type="Gene3D" id="2.40.50.140">
    <property type="entry name" value="Nucleic acid-binding proteins"/>
    <property type="match status" value="1"/>
</dbReference>
<protein>
    <recommendedName>
        <fullName evidence="3">OB domain-containing protein</fullName>
    </recommendedName>
</protein>
<reference evidence="2" key="1">
    <citation type="submission" date="2015-04" db="EMBL/GenBank/DDBJ databases">
        <title>The genome sequence of the plant pathogenic Rhizarian Plasmodiophora brassicae reveals insights in its biotrophic life cycle and the origin of chitin synthesis.</title>
        <authorList>
            <person name="Schwelm A."/>
            <person name="Fogelqvist J."/>
            <person name="Knaust A."/>
            <person name="Julke S."/>
            <person name="Lilja T."/>
            <person name="Dhandapani V."/>
            <person name="Bonilla-Rosso G."/>
            <person name="Karlsson M."/>
            <person name="Shevchenko A."/>
            <person name="Choi S.R."/>
            <person name="Kim H.G."/>
            <person name="Park J.Y."/>
            <person name="Lim Y.P."/>
            <person name="Ludwig-Muller J."/>
            <person name="Dixelius C."/>
        </authorList>
    </citation>
    <scope>NUCLEOTIDE SEQUENCE</scope>
    <source>
        <tissue evidence="2">Potato root galls</tissue>
    </source>
</reference>
<dbReference type="InterPro" id="IPR051231">
    <property type="entry name" value="SOSS-B"/>
</dbReference>
<evidence type="ECO:0000256" key="1">
    <source>
        <dbReference type="ARBA" id="ARBA00023125"/>
    </source>
</evidence>
<dbReference type="PANTHER" id="PTHR13356">
    <property type="entry name" value="OB FOLD NUCLEIC ACID BINDING PROTEIN-RELATED"/>
    <property type="match status" value="1"/>
</dbReference>
<feature type="non-terminal residue" evidence="2">
    <location>
        <position position="1"/>
    </location>
</feature>
<name>A0A0H5R702_9EUKA</name>
<dbReference type="GO" id="GO:0070876">
    <property type="term" value="C:SOSS complex"/>
    <property type="evidence" value="ECO:0007669"/>
    <property type="project" value="TreeGrafter"/>
</dbReference>
<evidence type="ECO:0000313" key="2">
    <source>
        <dbReference type="EMBL" id="CRZ09893.1"/>
    </source>
</evidence>
<dbReference type="InterPro" id="IPR012340">
    <property type="entry name" value="NA-bd_OB-fold"/>
</dbReference>
<dbReference type="SUPFAM" id="SSF50249">
    <property type="entry name" value="Nucleic acid-binding proteins"/>
    <property type="match status" value="1"/>
</dbReference>
<dbReference type="EMBL" id="HACM01009451">
    <property type="protein sequence ID" value="CRZ09893.1"/>
    <property type="molecule type" value="Transcribed_RNA"/>
</dbReference>
<proteinExistence type="predicted"/>
<sequence>QTECIILEKNQVSETADGSRICQCLVADGSAAINLSLWDKQIDALEVADIITITGGYLQLFCKLRNEFRLLVLAHHRSIKMHCRFTYDTPVPSLEPVISLKCSSRRLTSVPGDGRKIQRRKVL</sequence>
<dbReference type="GO" id="GO:0003677">
    <property type="term" value="F:DNA binding"/>
    <property type="evidence" value="ECO:0007669"/>
    <property type="project" value="UniProtKB-KW"/>
</dbReference>
<evidence type="ECO:0008006" key="3">
    <source>
        <dbReference type="Google" id="ProtNLM"/>
    </source>
</evidence>
<dbReference type="GO" id="GO:0000724">
    <property type="term" value="P:double-strand break repair via homologous recombination"/>
    <property type="evidence" value="ECO:0007669"/>
    <property type="project" value="TreeGrafter"/>
</dbReference>
<organism evidence="2">
    <name type="scientific">Spongospora subterranea</name>
    <dbReference type="NCBI Taxonomy" id="70186"/>
    <lineage>
        <taxon>Eukaryota</taxon>
        <taxon>Sar</taxon>
        <taxon>Rhizaria</taxon>
        <taxon>Endomyxa</taxon>
        <taxon>Phytomyxea</taxon>
        <taxon>Plasmodiophorida</taxon>
        <taxon>Plasmodiophoridae</taxon>
        <taxon>Spongospora</taxon>
    </lineage>
</organism>
<dbReference type="GO" id="GO:0010212">
    <property type="term" value="P:response to ionizing radiation"/>
    <property type="evidence" value="ECO:0007669"/>
    <property type="project" value="TreeGrafter"/>
</dbReference>
<keyword evidence="1" id="KW-0238">DNA-binding</keyword>
<dbReference type="GO" id="GO:0044818">
    <property type="term" value="P:mitotic G2/M transition checkpoint"/>
    <property type="evidence" value="ECO:0007669"/>
    <property type="project" value="TreeGrafter"/>
</dbReference>